<keyword evidence="2" id="KW-1185">Reference proteome</keyword>
<dbReference type="EMBL" id="CP145607">
    <property type="protein sequence ID" value="WWM69378.1"/>
    <property type="molecule type" value="Genomic_DNA"/>
</dbReference>
<evidence type="ECO:0000313" key="1">
    <source>
        <dbReference type="EMBL" id="WWM69378.1"/>
    </source>
</evidence>
<reference evidence="1 2" key="1">
    <citation type="submission" date="2024-02" db="EMBL/GenBank/DDBJ databases">
        <title>Full genome sequence of Sphingomonas kaistensis.</title>
        <authorList>
            <person name="Poletto B.L."/>
            <person name="Silva G."/>
            <person name="Galante D."/>
            <person name="Campos K.R."/>
            <person name="Santos M.B.N."/>
            <person name="Sacchi C.T."/>
        </authorList>
    </citation>
    <scope>NUCLEOTIDE SEQUENCE [LARGE SCALE GENOMIC DNA]</scope>
    <source>
        <strain evidence="1 2">MA4R</strain>
    </source>
</reference>
<name>A0ABZ2G070_9SPHN</name>
<organism evidence="1 2">
    <name type="scientific">Sphingomonas kaistensis</name>
    <dbReference type="NCBI Taxonomy" id="298708"/>
    <lineage>
        <taxon>Bacteria</taxon>
        <taxon>Pseudomonadati</taxon>
        <taxon>Pseudomonadota</taxon>
        <taxon>Alphaproteobacteria</taxon>
        <taxon>Sphingomonadales</taxon>
        <taxon>Sphingomonadaceae</taxon>
        <taxon>Sphingomonas</taxon>
    </lineage>
</organism>
<dbReference type="RefSeq" id="WP_338501363.1">
    <property type="nucleotide sequence ID" value="NZ_CP145607.1"/>
</dbReference>
<dbReference type="Proteomes" id="UP001382935">
    <property type="component" value="Chromosome"/>
</dbReference>
<accession>A0ABZ2G070</accession>
<gene>
    <name evidence="1" type="ORF">V6R86_01345</name>
</gene>
<evidence type="ECO:0000313" key="2">
    <source>
        <dbReference type="Proteomes" id="UP001382935"/>
    </source>
</evidence>
<protein>
    <submittedName>
        <fullName evidence="1">Uncharacterized protein</fullName>
    </submittedName>
</protein>
<proteinExistence type="predicted"/>
<sequence>MRDDPLLGAVDPLVGATLALDHQRVHLARALGEDQPQKSTLS</sequence>